<dbReference type="SUPFAM" id="SSF52540">
    <property type="entry name" value="P-loop containing nucleoside triphosphate hydrolases"/>
    <property type="match status" value="1"/>
</dbReference>
<evidence type="ECO:0000256" key="8">
    <source>
        <dbReference type="ARBA" id="ARBA00022840"/>
    </source>
</evidence>
<dbReference type="GO" id="GO:0006269">
    <property type="term" value="P:DNA replication, synthesis of primer"/>
    <property type="evidence" value="ECO:0007669"/>
    <property type="project" value="UniProtKB-KW"/>
</dbReference>
<keyword evidence="16" id="KW-1185">Reference proteome</keyword>
<dbReference type="PANTHER" id="PTHR30580">
    <property type="entry name" value="PRIMOSOMAL PROTEIN N"/>
    <property type="match status" value="1"/>
</dbReference>
<comment type="cofactor">
    <cofactor evidence="12">
        <name>Zn(2+)</name>
        <dbReference type="ChEBI" id="CHEBI:29105"/>
    </cofactor>
    <text evidence="12">Binds 2 zinc ions per subunit.</text>
</comment>
<name>A0A7M2RLI2_9FIRM</name>
<proteinExistence type="inferred from homology"/>
<accession>A0A7M2RLI2</accession>
<dbReference type="GO" id="GO:0006310">
    <property type="term" value="P:DNA recombination"/>
    <property type="evidence" value="ECO:0007669"/>
    <property type="project" value="InterPro"/>
</dbReference>
<keyword evidence="1 12" id="KW-0639">Primosome</keyword>
<keyword evidence="2 12" id="KW-0235">DNA replication</keyword>
<comment type="similarity">
    <text evidence="12">Belongs to the helicase family. PriA subfamily.</text>
</comment>
<protein>
    <recommendedName>
        <fullName evidence="12">Replication restart protein PriA</fullName>
    </recommendedName>
    <alternativeName>
        <fullName evidence="12">ATP-dependent DNA helicase PriA</fullName>
        <ecNumber evidence="12">5.6.2.4</ecNumber>
    </alternativeName>
    <alternativeName>
        <fullName evidence="12">DNA 3'-5' helicase PriA</fullName>
    </alternativeName>
</protein>
<reference evidence="15 16" key="1">
    <citation type="submission" date="2020-10" db="EMBL/GenBank/DDBJ databases">
        <title>Blautia liquoris sp.nov., isolated from the mud in a fermentation cellar used for the production of Chinese strong-flavoured liquor.</title>
        <authorList>
            <person name="Lu L."/>
        </authorList>
    </citation>
    <scope>NUCLEOTIDE SEQUENCE [LARGE SCALE GENOMIC DNA]</scope>
    <source>
        <strain evidence="15 16">LZLJ-3</strain>
    </source>
</reference>
<dbReference type="CDD" id="cd17929">
    <property type="entry name" value="DEXHc_priA"/>
    <property type="match status" value="1"/>
</dbReference>
<dbReference type="RefSeq" id="WP_193736530.1">
    <property type="nucleotide sequence ID" value="NZ_CP063304.1"/>
</dbReference>
<keyword evidence="4 12" id="KW-0547">Nucleotide-binding</keyword>
<evidence type="ECO:0000313" key="15">
    <source>
        <dbReference type="EMBL" id="QOV20210.1"/>
    </source>
</evidence>
<dbReference type="InterPro" id="IPR001650">
    <property type="entry name" value="Helicase_C-like"/>
</dbReference>
<comment type="function">
    <text evidence="12">Initiates the restart of stalled replication forks, which reloads the replicative helicase on sites other than the origin of replication. Recognizes and binds to abandoned replication forks and remodels them to uncover a helicase loading site. Promotes assembly of the primosome at these replication forks.</text>
</comment>
<dbReference type="Pfam" id="PF18074">
    <property type="entry name" value="PriA_C"/>
    <property type="match status" value="1"/>
</dbReference>
<keyword evidence="9 12" id="KW-0238">DNA-binding</keyword>
<dbReference type="HAMAP" id="MF_00983">
    <property type="entry name" value="PriA"/>
    <property type="match status" value="1"/>
</dbReference>
<feature type="binding site" evidence="12">
    <location>
        <position position="491"/>
    </location>
    <ligand>
        <name>Zn(2+)</name>
        <dbReference type="ChEBI" id="CHEBI:29105"/>
        <label>1</label>
    </ligand>
</feature>
<dbReference type="GO" id="GO:0016787">
    <property type="term" value="F:hydrolase activity"/>
    <property type="evidence" value="ECO:0007669"/>
    <property type="project" value="UniProtKB-KW"/>
</dbReference>
<dbReference type="Proteomes" id="UP000593601">
    <property type="component" value="Chromosome"/>
</dbReference>
<evidence type="ECO:0000259" key="14">
    <source>
        <dbReference type="PROSITE" id="PS51194"/>
    </source>
</evidence>
<feature type="domain" description="Helicase C-terminal" evidence="14">
    <location>
        <begin position="483"/>
        <end position="650"/>
    </location>
</feature>
<dbReference type="GO" id="GO:0043138">
    <property type="term" value="F:3'-5' DNA helicase activity"/>
    <property type="evidence" value="ECO:0007669"/>
    <property type="project" value="UniProtKB-EC"/>
</dbReference>
<dbReference type="GO" id="GO:0005524">
    <property type="term" value="F:ATP binding"/>
    <property type="evidence" value="ECO:0007669"/>
    <property type="project" value="UniProtKB-UniRule"/>
</dbReference>
<dbReference type="CDD" id="cd18804">
    <property type="entry name" value="SF2_C_priA"/>
    <property type="match status" value="1"/>
</dbReference>
<feature type="binding site" evidence="12">
    <location>
        <position position="478"/>
    </location>
    <ligand>
        <name>Zn(2+)</name>
        <dbReference type="ChEBI" id="CHEBI:29105"/>
        <label>2</label>
    </ligand>
</feature>
<feature type="binding site" evidence="12">
    <location>
        <position position="475"/>
    </location>
    <ligand>
        <name>Zn(2+)</name>
        <dbReference type="ChEBI" id="CHEBI:29105"/>
        <label>2</label>
    </ligand>
</feature>
<dbReference type="InterPro" id="IPR042115">
    <property type="entry name" value="PriA_3primeBD_sf"/>
</dbReference>
<dbReference type="EC" id="5.6.2.4" evidence="12"/>
<keyword evidence="3 12" id="KW-0479">Metal-binding</keyword>
<dbReference type="Pfam" id="PF17764">
    <property type="entry name" value="PriA_3primeBD"/>
    <property type="match status" value="1"/>
</dbReference>
<evidence type="ECO:0000256" key="10">
    <source>
        <dbReference type="ARBA" id="ARBA00023235"/>
    </source>
</evidence>
<dbReference type="Gene3D" id="3.40.1440.60">
    <property type="entry name" value="PriA, 3(prime) DNA-binding domain"/>
    <property type="match status" value="1"/>
</dbReference>
<organism evidence="15 16">
    <name type="scientific">Blautia liquoris</name>
    <dbReference type="NCBI Taxonomy" id="2779518"/>
    <lineage>
        <taxon>Bacteria</taxon>
        <taxon>Bacillati</taxon>
        <taxon>Bacillota</taxon>
        <taxon>Clostridia</taxon>
        <taxon>Lachnospirales</taxon>
        <taxon>Lachnospiraceae</taxon>
        <taxon>Blautia</taxon>
    </lineage>
</organism>
<evidence type="ECO:0000256" key="6">
    <source>
        <dbReference type="ARBA" id="ARBA00022806"/>
    </source>
</evidence>
<evidence type="ECO:0000256" key="11">
    <source>
        <dbReference type="ARBA" id="ARBA00048988"/>
    </source>
</evidence>
<dbReference type="Pfam" id="PF00271">
    <property type="entry name" value="Helicase_C"/>
    <property type="match status" value="1"/>
</dbReference>
<dbReference type="Gene3D" id="3.40.50.300">
    <property type="entry name" value="P-loop containing nucleotide triphosphate hydrolases"/>
    <property type="match status" value="2"/>
</dbReference>
<dbReference type="Pfam" id="PF18319">
    <property type="entry name" value="Zn_ribbon_PriA"/>
    <property type="match status" value="1"/>
</dbReference>
<dbReference type="PROSITE" id="PS51192">
    <property type="entry name" value="HELICASE_ATP_BIND_1"/>
    <property type="match status" value="1"/>
</dbReference>
<evidence type="ECO:0000256" key="4">
    <source>
        <dbReference type="ARBA" id="ARBA00022741"/>
    </source>
</evidence>
<feature type="domain" description="Helicase ATP-binding" evidence="13">
    <location>
        <begin position="221"/>
        <end position="387"/>
    </location>
</feature>
<dbReference type="GO" id="GO:1990077">
    <property type="term" value="C:primosome complex"/>
    <property type="evidence" value="ECO:0007669"/>
    <property type="project" value="UniProtKB-UniRule"/>
</dbReference>
<sequence>MGSNYADIIVDITHEKLDRTFQYKIPENLEGHVSVGSQVFIPFGNGNRRILGYVIGISQTPKYPKEKMKEVESLNSEEDAALSRMIALAGWMKKTYGSTMIQSLKTVIPVRKKGSEKEERYVVINLSQNQASERLEYYEKKNQKARARVLAGLMEKQKMAYKDALKDFRVSAGVMRTLEEQGVLSIKSRTVYRNPVDSRMQGTPVLQMSKEQNAVFDQILEEWKHENRTCLIKGVTGSGKTLIYMKLMEEMLSKGKQVILLIPEIALTYQNIRRFYGYFHDQVTVQNSKMTRAERFDQMERARKGQVQIVIGPRSALFTPFPNLGLIIIDEEHETTYKGESTPRYHARETAIERARLEGAHVVLGSATPSLESYYRCEKGEYALFELNSRYQEACMPKVYSVDMREELKQGNRSILSRRLQSAIQKRLETGEQTMLFLNRRGYAGFVSCRSCGHVMKCPHCDVSLTIHANGKLVCHYCGYETTMVSHCPKCGSPYIGGFRAGTQQIEQVVAKRFPGARIARMDLDTTRGKEGYQKILKAFSEKEYDILIGTQMIVKGHDFPNVTLMGVLSADLSLYASNYRAAERTYQLLVQAEGRSGRGNLPGEAVIQTYHPEHYSIQAAINQDYEEFYQEEISYRRVMGYPPASNLLAVHGSCDREDTLKEAMDYIRRYLDRICDKDGFQIIGPAAENVSKINDMYRNVLYIRQESIEKLVAIREYLERYIEINKGFDPIYIQYDIN</sequence>
<gene>
    <name evidence="12 15" type="primary">priA</name>
    <name evidence="15" type="ORF">INP51_04470</name>
</gene>
<dbReference type="PROSITE" id="PS51194">
    <property type="entry name" value="HELICASE_CTER"/>
    <property type="match status" value="1"/>
</dbReference>
<evidence type="ECO:0000259" key="13">
    <source>
        <dbReference type="PROSITE" id="PS51192"/>
    </source>
</evidence>
<comment type="catalytic activity">
    <reaction evidence="11 12">
        <text>ATP + H2O = ADP + phosphate + H(+)</text>
        <dbReference type="Rhea" id="RHEA:13065"/>
        <dbReference type="ChEBI" id="CHEBI:15377"/>
        <dbReference type="ChEBI" id="CHEBI:15378"/>
        <dbReference type="ChEBI" id="CHEBI:30616"/>
        <dbReference type="ChEBI" id="CHEBI:43474"/>
        <dbReference type="ChEBI" id="CHEBI:456216"/>
        <dbReference type="EC" id="5.6.2.4"/>
    </reaction>
</comment>
<dbReference type="EMBL" id="CP063304">
    <property type="protein sequence ID" value="QOV20210.1"/>
    <property type="molecule type" value="Genomic_DNA"/>
</dbReference>
<feature type="binding site" evidence="12">
    <location>
        <position position="449"/>
    </location>
    <ligand>
        <name>Zn(2+)</name>
        <dbReference type="ChEBI" id="CHEBI:29105"/>
        <label>1</label>
    </ligand>
</feature>
<evidence type="ECO:0000256" key="1">
    <source>
        <dbReference type="ARBA" id="ARBA00022515"/>
    </source>
</evidence>
<comment type="subunit">
    <text evidence="12">Component of the replication restart primosome.</text>
</comment>
<dbReference type="GO" id="GO:0006270">
    <property type="term" value="P:DNA replication initiation"/>
    <property type="evidence" value="ECO:0007669"/>
    <property type="project" value="TreeGrafter"/>
</dbReference>
<evidence type="ECO:0000256" key="3">
    <source>
        <dbReference type="ARBA" id="ARBA00022723"/>
    </source>
</evidence>
<dbReference type="InterPro" id="IPR040498">
    <property type="entry name" value="PriA_CRR"/>
</dbReference>
<dbReference type="SMART" id="SM00490">
    <property type="entry name" value="HELICc"/>
    <property type="match status" value="1"/>
</dbReference>
<dbReference type="KEGG" id="bliq:INP51_04470"/>
<keyword evidence="6 12" id="KW-0347">Helicase</keyword>
<dbReference type="InterPro" id="IPR005259">
    <property type="entry name" value="PriA"/>
</dbReference>
<evidence type="ECO:0000256" key="12">
    <source>
        <dbReference type="HAMAP-Rule" id="MF_00983"/>
    </source>
</evidence>
<dbReference type="Pfam" id="PF00270">
    <property type="entry name" value="DEAD"/>
    <property type="match status" value="1"/>
</dbReference>
<dbReference type="NCBIfam" id="TIGR00595">
    <property type="entry name" value="priA"/>
    <property type="match status" value="1"/>
</dbReference>
<feature type="binding site" evidence="12">
    <location>
        <position position="452"/>
    </location>
    <ligand>
        <name>Zn(2+)</name>
        <dbReference type="ChEBI" id="CHEBI:29105"/>
        <label>1</label>
    </ligand>
</feature>
<comment type="catalytic activity">
    <reaction evidence="12">
        <text>Couples ATP hydrolysis with the unwinding of duplex DNA by translocating in the 3'-5' direction.</text>
        <dbReference type="EC" id="5.6.2.4"/>
    </reaction>
</comment>
<dbReference type="InterPro" id="IPR027417">
    <property type="entry name" value="P-loop_NTPase"/>
</dbReference>
<dbReference type="SMART" id="SM00487">
    <property type="entry name" value="DEXDc"/>
    <property type="match status" value="1"/>
</dbReference>
<evidence type="ECO:0000256" key="5">
    <source>
        <dbReference type="ARBA" id="ARBA00022801"/>
    </source>
</evidence>
<evidence type="ECO:0000313" key="16">
    <source>
        <dbReference type="Proteomes" id="UP000593601"/>
    </source>
</evidence>
<dbReference type="PANTHER" id="PTHR30580:SF0">
    <property type="entry name" value="PRIMOSOMAL PROTEIN N"/>
    <property type="match status" value="1"/>
</dbReference>
<keyword evidence="10 12" id="KW-0413">Isomerase</keyword>
<dbReference type="InterPro" id="IPR041236">
    <property type="entry name" value="PriA_C"/>
</dbReference>
<dbReference type="InterPro" id="IPR011545">
    <property type="entry name" value="DEAD/DEAH_box_helicase_dom"/>
</dbReference>
<dbReference type="GO" id="GO:0003677">
    <property type="term" value="F:DNA binding"/>
    <property type="evidence" value="ECO:0007669"/>
    <property type="project" value="UniProtKB-UniRule"/>
</dbReference>
<evidence type="ECO:0000256" key="7">
    <source>
        <dbReference type="ARBA" id="ARBA00022833"/>
    </source>
</evidence>
<dbReference type="InterPro" id="IPR041222">
    <property type="entry name" value="PriA_3primeBD"/>
</dbReference>
<dbReference type="FunFam" id="3.40.50.300:FF:000489">
    <property type="entry name" value="Primosome assembly protein PriA"/>
    <property type="match status" value="1"/>
</dbReference>
<dbReference type="AlphaFoldDB" id="A0A7M2RLI2"/>
<keyword evidence="5 12" id="KW-0378">Hydrolase</keyword>
<feature type="binding site" evidence="12">
    <location>
        <position position="488"/>
    </location>
    <ligand>
        <name>Zn(2+)</name>
        <dbReference type="ChEBI" id="CHEBI:29105"/>
        <label>1</label>
    </ligand>
</feature>
<evidence type="ECO:0000256" key="2">
    <source>
        <dbReference type="ARBA" id="ARBA00022705"/>
    </source>
</evidence>
<dbReference type="InterPro" id="IPR014001">
    <property type="entry name" value="Helicase_ATP-bd"/>
</dbReference>
<evidence type="ECO:0000256" key="9">
    <source>
        <dbReference type="ARBA" id="ARBA00023125"/>
    </source>
</evidence>
<dbReference type="GO" id="GO:0006302">
    <property type="term" value="P:double-strand break repair"/>
    <property type="evidence" value="ECO:0007669"/>
    <property type="project" value="InterPro"/>
</dbReference>
<feature type="binding site" evidence="12">
    <location>
        <position position="461"/>
    </location>
    <ligand>
        <name>Zn(2+)</name>
        <dbReference type="ChEBI" id="CHEBI:29105"/>
        <label>2</label>
    </ligand>
</feature>
<keyword evidence="7 12" id="KW-0862">Zinc</keyword>
<keyword evidence="8 12" id="KW-0067">ATP-binding</keyword>
<feature type="binding site" evidence="12">
    <location>
        <position position="458"/>
    </location>
    <ligand>
        <name>Zn(2+)</name>
        <dbReference type="ChEBI" id="CHEBI:29105"/>
        <label>2</label>
    </ligand>
</feature>
<dbReference type="GO" id="GO:0008270">
    <property type="term" value="F:zinc ion binding"/>
    <property type="evidence" value="ECO:0007669"/>
    <property type="project" value="UniProtKB-UniRule"/>
</dbReference>